<dbReference type="InterPro" id="IPR002877">
    <property type="entry name" value="RNA_MeTrfase_FtsJ_dom"/>
</dbReference>
<proteinExistence type="inferred from homology"/>
<dbReference type="HAMAP" id="MF_01547">
    <property type="entry name" value="RNA_methyltr_E"/>
    <property type="match status" value="1"/>
</dbReference>
<evidence type="ECO:0000256" key="7">
    <source>
        <dbReference type="PIRSR" id="PIRSR005461-1"/>
    </source>
</evidence>
<evidence type="ECO:0000256" key="5">
    <source>
        <dbReference type="ARBA" id="ARBA00022691"/>
    </source>
</evidence>
<organism evidence="9 10">
    <name type="scientific">Fomitopsis schrenkii</name>
    <name type="common">Brown rot fungus</name>
    <dbReference type="NCBI Taxonomy" id="2126942"/>
    <lineage>
        <taxon>Eukaryota</taxon>
        <taxon>Fungi</taxon>
        <taxon>Dikarya</taxon>
        <taxon>Basidiomycota</taxon>
        <taxon>Agaricomycotina</taxon>
        <taxon>Agaricomycetes</taxon>
        <taxon>Polyporales</taxon>
        <taxon>Fomitopsis</taxon>
    </lineage>
</organism>
<dbReference type="InterPro" id="IPR015507">
    <property type="entry name" value="rRNA-MeTfrase_E"/>
</dbReference>
<evidence type="ECO:0000256" key="2">
    <source>
        <dbReference type="ARBA" id="ARBA00022552"/>
    </source>
</evidence>
<dbReference type="Pfam" id="PF01728">
    <property type="entry name" value="FtsJ"/>
    <property type="match status" value="1"/>
</dbReference>
<evidence type="ECO:0000313" key="9">
    <source>
        <dbReference type="EMBL" id="EPS96344.1"/>
    </source>
</evidence>
<protein>
    <recommendedName>
        <fullName evidence="6">rRNA methyltransferase 2, mitochondrial</fullName>
    </recommendedName>
</protein>
<dbReference type="PANTHER" id="PTHR10920:SF18">
    <property type="entry name" value="RRNA METHYLTRANSFERASE 2, MITOCHONDRIAL"/>
    <property type="match status" value="1"/>
</dbReference>
<feature type="active site" description="Proton acceptor" evidence="7">
    <location>
        <position position="225"/>
    </location>
</feature>
<evidence type="ECO:0000256" key="4">
    <source>
        <dbReference type="ARBA" id="ARBA00022679"/>
    </source>
</evidence>
<keyword evidence="5 7" id="KW-0949">S-adenosyl-L-methionine</keyword>
<keyword evidence="3" id="KW-0489">Methyltransferase</keyword>
<dbReference type="STRING" id="743788.S8FCW6"/>
<dbReference type="OrthoDB" id="20105at2759"/>
<dbReference type="FunCoup" id="S8FCW6">
    <property type="interactions" value="1188"/>
</dbReference>
<gene>
    <name evidence="9" type="ORF">FOMPIDRAFT_1062286</name>
</gene>
<dbReference type="GO" id="GO:0008650">
    <property type="term" value="F:rRNA (uridine-2'-O-)-methyltransferase activity"/>
    <property type="evidence" value="ECO:0007669"/>
    <property type="project" value="TreeGrafter"/>
</dbReference>
<evidence type="ECO:0000256" key="3">
    <source>
        <dbReference type="ARBA" id="ARBA00022603"/>
    </source>
</evidence>
<dbReference type="PANTHER" id="PTHR10920">
    <property type="entry name" value="RIBOSOMAL RNA METHYLTRANSFERASE"/>
    <property type="match status" value="1"/>
</dbReference>
<dbReference type="eggNOG" id="KOG4589">
    <property type="taxonomic scope" value="Eukaryota"/>
</dbReference>
<dbReference type="InterPro" id="IPR029063">
    <property type="entry name" value="SAM-dependent_MTases_sf"/>
</dbReference>
<dbReference type="PIRSF" id="PIRSF005461">
    <property type="entry name" value="23S_rRNA_mtase"/>
    <property type="match status" value="1"/>
</dbReference>
<evidence type="ECO:0000259" key="8">
    <source>
        <dbReference type="Pfam" id="PF01728"/>
    </source>
</evidence>
<dbReference type="Gene3D" id="3.40.50.150">
    <property type="entry name" value="Vaccinia Virus protein VP39"/>
    <property type="match status" value="1"/>
</dbReference>
<dbReference type="SUPFAM" id="SSF53335">
    <property type="entry name" value="S-adenosyl-L-methionine-dependent methyltransferases"/>
    <property type="match status" value="1"/>
</dbReference>
<feature type="domain" description="Ribosomal RNA methyltransferase FtsJ" evidence="8">
    <location>
        <begin position="41"/>
        <end position="269"/>
    </location>
</feature>
<dbReference type="GO" id="GO:0005739">
    <property type="term" value="C:mitochondrion"/>
    <property type="evidence" value="ECO:0007669"/>
    <property type="project" value="TreeGrafter"/>
</dbReference>
<dbReference type="HOGENOM" id="CLU_009422_4_0_1"/>
<keyword evidence="2" id="KW-0698">rRNA processing</keyword>
<dbReference type="Proteomes" id="UP000015241">
    <property type="component" value="Unassembled WGS sequence"/>
</dbReference>
<comment type="similarity">
    <text evidence="1">Belongs to the class I-like SAM-binding methyltransferase superfamily. RNA methyltransferase RlmE family.</text>
</comment>
<keyword evidence="4" id="KW-0808">Transferase</keyword>
<evidence type="ECO:0000313" key="10">
    <source>
        <dbReference type="Proteomes" id="UP000015241"/>
    </source>
</evidence>
<accession>S8FCW6</accession>
<keyword evidence="10" id="KW-1185">Reference proteome</keyword>
<evidence type="ECO:0000256" key="6">
    <source>
        <dbReference type="ARBA" id="ARBA00041184"/>
    </source>
</evidence>
<evidence type="ECO:0000256" key="1">
    <source>
        <dbReference type="ARBA" id="ARBA00009258"/>
    </source>
</evidence>
<dbReference type="EMBL" id="KE504190">
    <property type="protein sequence ID" value="EPS96344.1"/>
    <property type="molecule type" value="Genomic_DNA"/>
</dbReference>
<sequence length="274" mass="30235">MSFSATHILSSAKSTSSKSWLTRQSHDPYVKKRTVNSAVSFRARSAFKLLELDDHWKFFKPDVRAVVDLGAAPGGWSQVAAMKLGWISENDPEDEPDDPYANFPLVEERSPDASSEATECRLGRGTIIAMDLLPMVPIPGVKTLKMDFLSPQADTTISTLLKNNENPEGQADLVLSDMAANMTGNKTADIESGLDVANAAVTFARKHLRTAESVGRRKAGVLVIKYFQHPLTNQFRLEELKPYFHEVYNSKPKASRGDSSEGYWVCLGFRGAIP</sequence>
<dbReference type="AlphaFoldDB" id="S8FCW6"/>
<dbReference type="InterPro" id="IPR050082">
    <property type="entry name" value="RNA_methyltr_RlmE"/>
</dbReference>
<name>S8FCW6_FOMSC</name>
<reference evidence="9 10" key="1">
    <citation type="journal article" date="2012" name="Science">
        <title>The Paleozoic origin of enzymatic lignin decomposition reconstructed from 31 fungal genomes.</title>
        <authorList>
            <person name="Floudas D."/>
            <person name="Binder M."/>
            <person name="Riley R."/>
            <person name="Barry K."/>
            <person name="Blanchette R.A."/>
            <person name="Henrissat B."/>
            <person name="Martinez A.T."/>
            <person name="Otillar R."/>
            <person name="Spatafora J.W."/>
            <person name="Yadav J.S."/>
            <person name="Aerts A."/>
            <person name="Benoit I."/>
            <person name="Boyd A."/>
            <person name="Carlson A."/>
            <person name="Copeland A."/>
            <person name="Coutinho P.M."/>
            <person name="de Vries R.P."/>
            <person name="Ferreira P."/>
            <person name="Findley K."/>
            <person name="Foster B."/>
            <person name="Gaskell J."/>
            <person name="Glotzer D."/>
            <person name="Gorecki P."/>
            <person name="Heitman J."/>
            <person name="Hesse C."/>
            <person name="Hori C."/>
            <person name="Igarashi K."/>
            <person name="Jurgens J.A."/>
            <person name="Kallen N."/>
            <person name="Kersten P."/>
            <person name="Kohler A."/>
            <person name="Kuees U."/>
            <person name="Kumar T.K.A."/>
            <person name="Kuo A."/>
            <person name="LaButti K."/>
            <person name="Larrondo L.F."/>
            <person name="Lindquist E."/>
            <person name="Ling A."/>
            <person name="Lombard V."/>
            <person name="Lucas S."/>
            <person name="Lundell T."/>
            <person name="Martin R."/>
            <person name="McLaughlin D.J."/>
            <person name="Morgenstern I."/>
            <person name="Morin E."/>
            <person name="Murat C."/>
            <person name="Nagy L.G."/>
            <person name="Nolan M."/>
            <person name="Ohm R.A."/>
            <person name="Patyshakuliyeva A."/>
            <person name="Rokas A."/>
            <person name="Ruiz-Duenas F.J."/>
            <person name="Sabat G."/>
            <person name="Salamov A."/>
            <person name="Samejima M."/>
            <person name="Schmutz J."/>
            <person name="Slot J.C."/>
            <person name="St John F."/>
            <person name="Stenlid J."/>
            <person name="Sun H."/>
            <person name="Sun S."/>
            <person name="Syed K."/>
            <person name="Tsang A."/>
            <person name="Wiebenga A."/>
            <person name="Young D."/>
            <person name="Pisabarro A."/>
            <person name="Eastwood D.C."/>
            <person name="Martin F."/>
            <person name="Cullen D."/>
            <person name="Grigoriev I.V."/>
            <person name="Hibbett D.S."/>
        </authorList>
    </citation>
    <scope>NUCLEOTIDE SEQUENCE</scope>
    <source>
        <strain evidence="10">FP-58527</strain>
    </source>
</reference>
<dbReference type="InParanoid" id="S8FCW6"/>